<accession>A0A0W1A161</accession>
<dbReference type="STRING" id="66969.Lwal_3146"/>
<organism evidence="2 3">
    <name type="scientific">Legionella waltersii</name>
    <dbReference type="NCBI Taxonomy" id="66969"/>
    <lineage>
        <taxon>Bacteria</taxon>
        <taxon>Pseudomonadati</taxon>
        <taxon>Pseudomonadota</taxon>
        <taxon>Gammaproteobacteria</taxon>
        <taxon>Legionellales</taxon>
        <taxon>Legionellaceae</taxon>
        <taxon>Legionella</taxon>
    </lineage>
</organism>
<evidence type="ECO:0000313" key="2">
    <source>
        <dbReference type="EMBL" id="KTD75105.1"/>
    </source>
</evidence>
<evidence type="ECO:0000313" key="3">
    <source>
        <dbReference type="Proteomes" id="UP000054729"/>
    </source>
</evidence>
<dbReference type="Proteomes" id="UP000054729">
    <property type="component" value="Unassembled WGS sequence"/>
</dbReference>
<sequence length="247" mass="27725">MNEKLEQLNKNSLTGECMPEIGTNSTKKLLGAMATNFTRAIEVEQQKKKATRTGQLFPGANPTTGRRKFNCENRQELDDKVSKASDKSVDAIITPINEGHDQHGVPLTKHALETFSNQIEYNEQNGLRAVQPHDESYRQELNNSVAFSKAYKEDRDVENKAGSVLHLINAVACRVISDLAPTDGEIRWGDIRSSSDEKQVEDSKEVQMDNRESYSEQTQSDKEDSSSDEREDKDEGCHSAMETMGFH</sequence>
<name>A0A0W1A161_9GAMM</name>
<proteinExistence type="predicted"/>
<gene>
    <name evidence="2" type="ORF">Lwal_3146</name>
</gene>
<keyword evidence="3" id="KW-1185">Reference proteome</keyword>
<protein>
    <submittedName>
        <fullName evidence="2">Uncharacterized protein</fullName>
    </submittedName>
</protein>
<feature type="compositionally biased region" description="Basic and acidic residues" evidence="1">
    <location>
        <begin position="191"/>
        <end position="237"/>
    </location>
</feature>
<feature type="region of interest" description="Disordered" evidence="1">
    <location>
        <begin position="45"/>
        <end position="67"/>
    </location>
</feature>
<feature type="region of interest" description="Disordered" evidence="1">
    <location>
        <begin position="191"/>
        <end position="247"/>
    </location>
</feature>
<comment type="caution">
    <text evidence="2">The sequence shown here is derived from an EMBL/GenBank/DDBJ whole genome shotgun (WGS) entry which is preliminary data.</text>
</comment>
<dbReference type="EMBL" id="LNZB01000060">
    <property type="protein sequence ID" value="KTD75105.1"/>
    <property type="molecule type" value="Genomic_DNA"/>
</dbReference>
<dbReference type="RefSeq" id="WP_058481734.1">
    <property type="nucleotide sequence ID" value="NZ_CAAAIQ010000005.1"/>
</dbReference>
<evidence type="ECO:0000256" key="1">
    <source>
        <dbReference type="SAM" id="MobiDB-lite"/>
    </source>
</evidence>
<reference evidence="2 3" key="1">
    <citation type="submission" date="2015-11" db="EMBL/GenBank/DDBJ databases">
        <title>Genomic analysis of 38 Legionella species identifies large and diverse effector repertoires.</title>
        <authorList>
            <person name="Burstein D."/>
            <person name="Amaro F."/>
            <person name="Zusman T."/>
            <person name="Lifshitz Z."/>
            <person name="Cohen O."/>
            <person name="Gilbert J.A."/>
            <person name="Pupko T."/>
            <person name="Shuman H.A."/>
            <person name="Segal G."/>
        </authorList>
    </citation>
    <scope>NUCLEOTIDE SEQUENCE [LARGE SCALE GENOMIC DNA]</scope>
    <source>
        <strain evidence="2 3">ATCC 51914</strain>
    </source>
</reference>
<dbReference type="PATRIC" id="fig|66969.6.peg.3434"/>
<dbReference type="AlphaFoldDB" id="A0A0W1A161"/>